<evidence type="ECO:0000256" key="7">
    <source>
        <dbReference type="SAM" id="MobiDB-lite"/>
    </source>
</evidence>
<dbReference type="InterPro" id="IPR007146">
    <property type="entry name" value="Sas10/Utp3/C1D"/>
</dbReference>
<keyword evidence="5 6" id="KW-0539">Nucleus</keyword>
<sequence length="192" mass="20539">MAESKGLVRDLDKLDVQLDNLEDALGPLLDGLDERASQLPLLDRAKLFSLSAYAIESFANRGGRRCIAASLKLQGTDAQSHAVFTELKRVQQYFAKIKGVEEPEPQGQRSTTVNQEAAARILKADNKALGAKLAEKIAEERAKALLKSVEGGGGGGKKNKRSADDSAASAGEASADQGGKKKKHKQGKKSRR</sequence>
<evidence type="ECO:0000313" key="9">
    <source>
        <dbReference type="EMBL" id="OAQ94290.1"/>
    </source>
</evidence>
<dbReference type="Proteomes" id="UP000078340">
    <property type="component" value="Unassembled WGS sequence"/>
</dbReference>
<evidence type="ECO:0000256" key="4">
    <source>
        <dbReference type="ARBA" id="ARBA00022884"/>
    </source>
</evidence>
<reference evidence="9 10" key="1">
    <citation type="submission" date="2016-02" db="EMBL/GenBank/DDBJ databases">
        <title>Biosynthesis of antibiotic leucinostatins and their inhibition on Phytophthora in bio-control Purpureocillium lilacinum.</title>
        <authorList>
            <person name="Wang G."/>
            <person name="Liu Z."/>
            <person name="Lin R."/>
            <person name="Li E."/>
            <person name="Mao Z."/>
            <person name="Ling J."/>
            <person name="Yin W."/>
            <person name="Xie B."/>
        </authorList>
    </citation>
    <scope>NUCLEOTIDE SEQUENCE [LARGE SCALE GENOMIC DNA]</scope>
    <source>
        <strain evidence="8">PLBJ-1</strain>
        <strain evidence="9">PLFJ-1</strain>
    </source>
</reference>
<evidence type="ECO:0000256" key="5">
    <source>
        <dbReference type="ARBA" id="ARBA00023242"/>
    </source>
</evidence>
<gene>
    <name evidence="8" type="ORF">VFPBJ_00370</name>
    <name evidence="9" type="ORF">VFPFJ_00399</name>
</gene>
<dbReference type="EMBL" id="LSBH01000001">
    <property type="protein sequence ID" value="OAQ86330.1"/>
    <property type="molecule type" value="Genomic_DNA"/>
</dbReference>
<protein>
    <recommendedName>
        <fullName evidence="6">Exosome complex protein</fullName>
    </recommendedName>
</protein>
<evidence type="ECO:0000256" key="3">
    <source>
        <dbReference type="ARBA" id="ARBA00022552"/>
    </source>
</evidence>
<feature type="region of interest" description="Disordered" evidence="7">
    <location>
        <begin position="147"/>
        <end position="192"/>
    </location>
</feature>
<evidence type="ECO:0000313" key="8">
    <source>
        <dbReference type="EMBL" id="OAQ86330.1"/>
    </source>
</evidence>
<dbReference type="PANTHER" id="PTHR15341">
    <property type="entry name" value="SUN-COR STEROID HORMONE RECEPTOR CO-REPRESSOR"/>
    <property type="match status" value="1"/>
</dbReference>
<dbReference type="EMBL" id="LSBI01000001">
    <property type="protein sequence ID" value="OAQ94290.1"/>
    <property type="molecule type" value="Genomic_DNA"/>
</dbReference>
<proteinExistence type="inferred from homology"/>
<dbReference type="GO" id="GO:0005730">
    <property type="term" value="C:nucleolus"/>
    <property type="evidence" value="ECO:0007669"/>
    <property type="project" value="TreeGrafter"/>
</dbReference>
<evidence type="ECO:0000256" key="6">
    <source>
        <dbReference type="RuleBase" id="RU368003"/>
    </source>
</evidence>
<evidence type="ECO:0000256" key="1">
    <source>
        <dbReference type="ARBA" id="ARBA00004123"/>
    </source>
</evidence>
<dbReference type="STRING" id="33203.A0A179HY49"/>
<dbReference type="Proteomes" id="UP000078240">
    <property type="component" value="Unassembled WGS sequence"/>
</dbReference>
<name>A0A179HY49_PURLI</name>
<evidence type="ECO:0000256" key="2">
    <source>
        <dbReference type="ARBA" id="ARBA00009154"/>
    </source>
</evidence>
<organism evidence="9 10">
    <name type="scientific">Purpureocillium lilacinum</name>
    <name type="common">Paecilomyces lilacinus</name>
    <dbReference type="NCBI Taxonomy" id="33203"/>
    <lineage>
        <taxon>Eukaryota</taxon>
        <taxon>Fungi</taxon>
        <taxon>Dikarya</taxon>
        <taxon>Ascomycota</taxon>
        <taxon>Pezizomycotina</taxon>
        <taxon>Sordariomycetes</taxon>
        <taxon>Hypocreomycetidae</taxon>
        <taxon>Hypocreales</taxon>
        <taxon>Ophiocordycipitaceae</taxon>
        <taxon>Purpureocillium</taxon>
    </lineage>
</organism>
<dbReference type="GO" id="GO:0000460">
    <property type="term" value="P:maturation of 5.8S rRNA"/>
    <property type="evidence" value="ECO:0007669"/>
    <property type="project" value="TreeGrafter"/>
</dbReference>
<dbReference type="OMA" id="GADAQNH"/>
<keyword evidence="4 6" id="KW-0694">RNA-binding</keyword>
<dbReference type="AlphaFoldDB" id="A0A179HY49"/>
<feature type="compositionally biased region" description="Basic residues" evidence="7">
    <location>
        <begin position="180"/>
        <end position="192"/>
    </location>
</feature>
<comment type="similarity">
    <text evidence="2 6">Belongs to the C1D family.</text>
</comment>
<comment type="subcellular location">
    <subcellularLocation>
        <location evidence="1 6">Nucleus</location>
    </subcellularLocation>
</comment>
<dbReference type="GO" id="GO:0003677">
    <property type="term" value="F:DNA binding"/>
    <property type="evidence" value="ECO:0007669"/>
    <property type="project" value="TreeGrafter"/>
</dbReference>
<accession>A0A179HY49</accession>
<comment type="function">
    <text evidence="6">Required for exosome-dependent processing of pre-rRNA and small nucleolar RNA (snRNA) precursors. Involved in processing of 35S pre-rRNA at the A0, A1 and A2 sites.</text>
</comment>
<comment type="caution">
    <text evidence="9">The sequence shown here is derived from an EMBL/GenBank/DDBJ whole genome shotgun (WGS) entry which is preliminary data.</text>
</comment>
<dbReference type="Pfam" id="PF04000">
    <property type="entry name" value="Sas10_Utp3"/>
    <property type="match status" value="1"/>
</dbReference>
<dbReference type="GO" id="GO:0003723">
    <property type="term" value="F:RNA binding"/>
    <property type="evidence" value="ECO:0007669"/>
    <property type="project" value="UniProtKB-UniRule"/>
</dbReference>
<feature type="compositionally biased region" description="Low complexity" evidence="7">
    <location>
        <begin position="165"/>
        <end position="177"/>
    </location>
</feature>
<dbReference type="GO" id="GO:0010468">
    <property type="term" value="P:regulation of gene expression"/>
    <property type="evidence" value="ECO:0007669"/>
    <property type="project" value="TreeGrafter"/>
</dbReference>
<evidence type="ECO:0000313" key="10">
    <source>
        <dbReference type="Proteomes" id="UP000078340"/>
    </source>
</evidence>
<keyword evidence="3 6" id="KW-0698">rRNA processing</keyword>
<dbReference type="InterPro" id="IPR011082">
    <property type="entry name" value="Exosome-assoc_fac/DNA_repair"/>
</dbReference>
<dbReference type="PANTHER" id="PTHR15341:SF3">
    <property type="entry name" value="NUCLEAR NUCLEIC ACID-BINDING PROTEIN C1D"/>
    <property type="match status" value="1"/>
</dbReference>
<dbReference type="GO" id="GO:0000178">
    <property type="term" value="C:exosome (RNase complex)"/>
    <property type="evidence" value="ECO:0007669"/>
    <property type="project" value="TreeGrafter"/>
</dbReference>